<keyword evidence="2" id="KW-0677">Repeat</keyword>
<feature type="domain" description="C3H1-type" evidence="7">
    <location>
        <begin position="233"/>
        <end position="261"/>
    </location>
</feature>
<feature type="domain" description="C3H1-type" evidence="7">
    <location>
        <begin position="315"/>
        <end position="342"/>
    </location>
</feature>
<feature type="zinc finger region" description="C3H1-type" evidence="5">
    <location>
        <begin position="315"/>
        <end position="342"/>
    </location>
</feature>
<dbReference type="EMBL" id="JAGFBS010000010">
    <property type="protein sequence ID" value="KAG6377017.1"/>
    <property type="molecule type" value="Genomic_DNA"/>
</dbReference>
<sequence>MTPVSYIHEDQYCAACNGNQDPSLSLLKKADACRYYQAGNCRRGSGCPFAHVAQMESPTTPHTAYLSGEHVYPFYPLGTPVYHPLGSQAHPLFLWQPYTPFSPSFDPRYGLASQTENPSDYPDDKSDPSSAGSSSTSTSVEYQLRMPLDTAWLEGVDLGTSRGVASPPGDLGANLSPGYAGYSYPGFPGVQTECMAGENRPTSGQYLGQGSMVALPSPALVPWQRDPRKKPLAYKSKPCKFHAANGKCTSGEKCTFIHDPESKGNARKPPPKLLLGGPPTDAKLPPKPRDKYEDCRSRDFYPIAWRVIGGGVMMGGQRQICPAFTAGHCKFGNDCKLAHETQLDTDQVGFIQPRSELVQRDEASPPQPTKGTPLKRVQVCANGQRKSAKVPPAETPAQPEIIPSTPPRPKRFNLPALGGGETARKKQGHEVVVLSAPASPVHRRSRSMSMAPLTHSSVRCYFILLLGT</sequence>
<reference evidence="8" key="1">
    <citation type="submission" date="2021-03" db="EMBL/GenBank/DDBJ databases">
        <title>Evolutionary innovations through gain and loss of genes in the ectomycorrhizal Boletales.</title>
        <authorList>
            <person name="Wu G."/>
            <person name="Miyauchi S."/>
            <person name="Morin E."/>
            <person name="Yang Z.-L."/>
            <person name="Xu J."/>
            <person name="Martin F.M."/>
        </authorList>
    </citation>
    <scope>NUCLEOTIDE SEQUENCE</scope>
    <source>
        <strain evidence="8">BR01</strain>
    </source>
</reference>
<feature type="domain" description="C3H1-type" evidence="7">
    <location>
        <begin position="27"/>
        <end position="54"/>
    </location>
</feature>
<feature type="zinc finger region" description="C3H1-type" evidence="5">
    <location>
        <begin position="27"/>
        <end position="54"/>
    </location>
</feature>
<evidence type="ECO:0000256" key="6">
    <source>
        <dbReference type="SAM" id="MobiDB-lite"/>
    </source>
</evidence>
<evidence type="ECO:0000259" key="7">
    <source>
        <dbReference type="PROSITE" id="PS50103"/>
    </source>
</evidence>
<dbReference type="InterPro" id="IPR045877">
    <property type="entry name" value="ZFP36-like"/>
</dbReference>
<dbReference type="Gene3D" id="4.10.1000.10">
    <property type="entry name" value="Zinc finger, CCCH-type"/>
    <property type="match status" value="2"/>
</dbReference>
<dbReference type="SMART" id="SM00356">
    <property type="entry name" value="ZnF_C3H1"/>
    <property type="match status" value="3"/>
</dbReference>
<name>A0A8I2YUN2_9AGAM</name>
<accession>A0A8I2YUN2</accession>
<organism evidence="8 9">
    <name type="scientific">Boletus reticuloceps</name>
    <dbReference type="NCBI Taxonomy" id="495285"/>
    <lineage>
        <taxon>Eukaryota</taxon>
        <taxon>Fungi</taxon>
        <taxon>Dikarya</taxon>
        <taxon>Basidiomycota</taxon>
        <taxon>Agaricomycotina</taxon>
        <taxon>Agaricomycetes</taxon>
        <taxon>Agaricomycetidae</taxon>
        <taxon>Boletales</taxon>
        <taxon>Boletineae</taxon>
        <taxon>Boletaceae</taxon>
        <taxon>Boletoideae</taxon>
        <taxon>Boletus</taxon>
    </lineage>
</organism>
<keyword evidence="1 5" id="KW-0479">Metal-binding</keyword>
<dbReference type="Proteomes" id="UP000683000">
    <property type="component" value="Unassembled WGS sequence"/>
</dbReference>
<evidence type="ECO:0000256" key="1">
    <source>
        <dbReference type="ARBA" id="ARBA00022723"/>
    </source>
</evidence>
<dbReference type="InterPro" id="IPR036855">
    <property type="entry name" value="Znf_CCCH_sf"/>
</dbReference>
<evidence type="ECO:0000256" key="5">
    <source>
        <dbReference type="PROSITE-ProRule" id="PRU00723"/>
    </source>
</evidence>
<proteinExistence type="predicted"/>
<evidence type="ECO:0000313" key="9">
    <source>
        <dbReference type="Proteomes" id="UP000683000"/>
    </source>
</evidence>
<evidence type="ECO:0000256" key="2">
    <source>
        <dbReference type="ARBA" id="ARBA00022737"/>
    </source>
</evidence>
<dbReference type="Pfam" id="PF14608">
    <property type="entry name" value="zf-CCCH_2"/>
    <property type="match status" value="1"/>
</dbReference>
<evidence type="ECO:0000256" key="3">
    <source>
        <dbReference type="ARBA" id="ARBA00022771"/>
    </source>
</evidence>
<dbReference type="GO" id="GO:0008270">
    <property type="term" value="F:zinc ion binding"/>
    <property type="evidence" value="ECO:0007669"/>
    <property type="project" value="UniProtKB-KW"/>
</dbReference>
<dbReference type="PANTHER" id="PTHR12547:SF18">
    <property type="entry name" value="PROTEIN TIS11"/>
    <property type="match status" value="1"/>
</dbReference>
<evidence type="ECO:0000256" key="4">
    <source>
        <dbReference type="ARBA" id="ARBA00022833"/>
    </source>
</evidence>
<dbReference type="AlphaFoldDB" id="A0A8I2YUN2"/>
<protein>
    <recommendedName>
        <fullName evidence="7">C3H1-type domain-containing protein</fullName>
    </recommendedName>
</protein>
<keyword evidence="4 5" id="KW-0862">Zinc</keyword>
<evidence type="ECO:0000313" key="8">
    <source>
        <dbReference type="EMBL" id="KAG6377017.1"/>
    </source>
</evidence>
<dbReference type="Gene3D" id="3.30.1370.210">
    <property type="match status" value="1"/>
</dbReference>
<feature type="region of interest" description="Disordered" evidence="6">
    <location>
        <begin position="260"/>
        <end position="291"/>
    </location>
</feature>
<feature type="zinc finger region" description="C3H1-type" evidence="5">
    <location>
        <begin position="233"/>
        <end position="261"/>
    </location>
</feature>
<comment type="caution">
    <text evidence="8">The sequence shown here is derived from an EMBL/GenBank/DDBJ whole genome shotgun (WGS) entry which is preliminary data.</text>
</comment>
<keyword evidence="9" id="KW-1185">Reference proteome</keyword>
<feature type="compositionally biased region" description="Low complexity" evidence="6">
    <location>
        <begin position="128"/>
        <end position="139"/>
    </location>
</feature>
<dbReference type="PROSITE" id="PS50103">
    <property type="entry name" value="ZF_C3H1"/>
    <property type="match status" value="3"/>
</dbReference>
<feature type="region of interest" description="Disordered" evidence="6">
    <location>
        <begin position="106"/>
        <end position="140"/>
    </location>
</feature>
<feature type="region of interest" description="Disordered" evidence="6">
    <location>
        <begin position="384"/>
        <end position="410"/>
    </location>
</feature>
<dbReference type="OrthoDB" id="411372at2759"/>
<dbReference type="GO" id="GO:0003729">
    <property type="term" value="F:mRNA binding"/>
    <property type="evidence" value="ECO:0007669"/>
    <property type="project" value="InterPro"/>
</dbReference>
<gene>
    <name evidence="8" type="ORF">JVT61DRAFT_1061</name>
</gene>
<dbReference type="SUPFAM" id="SSF90229">
    <property type="entry name" value="CCCH zinc finger"/>
    <property type="match status" value="2"/>
</dbReference>
<dbReference type="PANTHER" id="PTHR12547">
    <property type="entry name" value="CCCH ZINC FINGER/TIS11-RELATED"/>
    <property type="match status" value="1"/>
</dbReference>
<dbReference type="InterPro" id="IPR000571">
    <property type="entry name" value="Znf_CCCH"/>
</dbReference>
<keyword evidence="3 5" id="KW-0863">Zinc-finger</keyword>
<dbReference type="Pfam" id="PF00642">
    <property type="entry name" value="zf-CCCH"/>
    <property type="match status" value="2"/>
</dbReference>